<protein>
    <submittedName>
        <fullName evidence="9">Peptidoglycan O-acetyltransferase</fullName>
        <ecNumber evidence="9">2.3.1.-</ecNumber>
    </submittedName>
</protein>
<gene>
    <name evidence="9" type="primary">patA_2</name>
    <name evidence="9" type="ORF">PMF13cell1_03603</name>
</gene>
<dbReference type="InterPro" id="IPR051085">
    <property type="entry name" value="MB_O-acyltransferase"/>
</dbReference>
<feature type="transmembrane region" description="Helical" evidence="8">
    <location>
        <begin position="350"/>
        <end position="370"/>
    </location>
</feature>
<evidence type="ECO:0000256" key="2">
    <source>
        <dbReference type="ARBA" id="ARBA00010323"/>
    </source>
</evidence>
<proteinExistence type="inferred from homology"/>
<feature type="transmembrane region" description="Helical" evidence="8">
    <location>
        <begin position="436"/>
        <end position="455"/>
    </location>
</feature>
<dbReference type="PANTHER" id="PTHR13285">
    <property type="entry name" value="ACYLTRANSFERASE"/>
    <property type="match status" value="1"/>
</dbReference>
<evidence type="ECO:0000256" key="6">
    <source>
        <dbReference type="ARBA" id="ARBA00023136"/>
    </source>
</evidence>
<keyword evidence="7 9" id="KW-0808">Transferase</keyword>
<dbReference type="Pfam" id="PF03062">
    <property type="entry name" value="MBOAT"/>
    <property type="match status" value="1"/>
</dbReference>
<dbReference type="Proteomes" id="UP000289794">
    <property type="component" value="Chromosome"/>
</dbReference>
<sequence length="463" mass="52595">MLLNSLFFIFAFLPVVLFLYYVLPAGGRNLFLLAASLVFYAWGDPVYLILLIFSTVFHYVMGQQIGREVQEKRRRKLDLLFAAGVDVFLLCFFKYFGPAAELLGSLLHTQLPVRELALPIGLSFYTFKNMSYLFDIYYGRTDAEKNFTDFAAYGVFFPVMTAGPIVRYEDVKRQIKKRRVNALQLGYGARRFILGLAKKVLLADTLASLYGEISAGAGDISVLTAWIGMFAFTMEIYFDFSGYSDMAIGISRMLGFTVKENFDYPYTSKSITEFWRRWHISLGSWFRDYIYIPLGGNRAGIGKHIRNILIVWCLTGMWHGASLNFPVWGLYYGILLIGEKYFLGSRLKKLPGWISGAYTMLFVMVGWMLFSHESLGDAGIYLKRLAGIGAAGFADGMALYYLKTNLLIFLFCIPACRPGFFRWVESRLHDSAVGSALLYGALFLLSTASLVFSSYHPFLYLRF</sequence>
<keyword evidence="6 7" id="KW-0472">Membrane</keyword>
<organism evidence="9 10">
    <name type="scientific">Blautia producta</name>
    <dbReference type="NCBI Taxonomy" id="33035"/>
    <lineage>
        <taxon>Bacteria</taxon>
        <taxon>Bacillati</taxon>
        <taxon>Bacillota</taxon>
        <taxon>Clostridia</taxon>
        <taxon>Lachnospirales</taxon>
        <taxon>Lachnospiraceae</taxon>
        <taxon>Blautia</taxon>
    </lineage>
</organism>
<comment type="subcellular location">
    <subcellularLocation>
        <location evidence="1">Cell membrane</location>
        <topology evidence="1">Multi-pass membrane protein</topology>
    </subcellularLocation>
</comment>
<dbReference type="GO" id="GO:0042121">
    <property type="term" value="P:alginic acid biosynthetic process"/>
    <property type="evidence" value="ECO:0007669"/>
    <property type="project" value="InterPro"/>
</dbReference>
<evidence type="ECO:0000256" key="1">
    <source>
        <dbReference type="ARBA" id="ARBA00004651"/>
    </source>
</evidence>
<accession>A0A4P6M2Y4</accession>
<feature type="transmembrane region" description="Helical" evidence="8">
    <location>
        <begin position="6"/>
        <end position="23"/>
    </location>
</feature>
<name>A0A4P6M2Y4_9FIRM</name>
<keyword evidence="3 7" id="KW-1003">Cell membrane</keyword>
<dbReference type="AlphaFoldDB" id="A0A4P6M2Y4"/>
<dbReference type="InterPro" id="IPR004299">
    <property type="entry name" value="MBOAT_fam"/>
</dbReference>
<feature type="transmembrane region" description="Helical" evidence="8">
    <location>
        <begin position="79"/>
        <end position="96"/>
    </location>
</feature>
<dbReference type="PIRSF" id="PIRSF016636">
    <property type="entry name" value="AlgI_DltB"/>
    <property type="match status" value="1"/>
</dbReference>
<evidence type="ECO:0000256" key="3">
    <source>
        <dbReference type="ARBA" id="ARBA00022475"/>
    </source>
</evidence>
<dbReference type="GO" id="GO:0005886">
    <property type="term" value="C:plasma membrane"/>
    <property type="evidence" value="ECO:0007669"/>
    <property type="project" value="UniProtKB-SubCell"/>
</dbReference>
<feature type="transmembrane region" description="Helical" evidence="8">
    <location>
        <begin position="30"/>
        <end position="59"/>
    </location>
</feature>
<dbReference type="InterPro" id="IPR024194">
    <property type="entry name" value="Ac/AlaTfrase_AlgI/DltB"/>
</dbReference>
<feature type="transmembrane region" description="Helical" evidence="8">
    <location>
        <begin position="150"/>
        <end position="168"/>
    </location>
</feature>
<comment type="similarity">
    <text evidence="2 7">Belongs to the membrane-bound acyltransferase family.</text>
</comment>
<feature type="transmembrane region" description="Helical" evidence="8">
    <location>
        <begin position="308"/>
        <end position="330"/>
    </location>
</feature>
<evidence type="ECO:0000313" key="10">
    <source>
        <dbReference type="Proteomes" id="UP000289794"/>
    </source>
</evidence>
<dbReference type="RefSeq" id="WP_130181604.1">
    <property type="nucleotide sequence ID" value="NZ_CP035945.1"/>
</dbReference>
<dbReference type="EC" id="2.3.1.-" evidence="9"/>
<dbReference type="KEGG" id="bpro:PMF13cell1_03603"/>
<evidence type="ECO:0000256" key="4">
    <source>
        <dbReference type="ARBA" id="ARBA00022692"/>
    </source>
</evidence>
<keyword evidence="4 8" id="KW-0812">Transmembrane</keyword>
<evidence type="ECO:0000256" key="7">
    <source>
        <dbReference type="PIRNR" id="PIRNR016636"/>
    </source>
</evidence>
<feature type="transmembrane region" description="Helical" evidence="8">
    <location>
        <begin position="406"/>
        <end position="424"/>
    </location>
</feature>
<dbReference type="PANTHER" id="PTHR13285:SF18">
    <property type="entry name" value="PROTEIN-CYSTEINE N-PALMITOYLTRANSFERASE RASP"/>
    <property type="match status" value="1"/>
</dbReference>
<evidence type="ECO:0000313" key="9">
    <source>
        <dbReference type="EMBL" id="QBE98040.1"/>
    </source>
</evidence>
<keyword evidence="7 9" id="KW-0012">Acyltransferase</keyword>
<reference evidence="9 10" key="1">
    <citation type="submission" date="2019-01" db="EMBL/GenBank/DDBJ databases">
        <title>PMF-metabolizing Aryl O-demethylase.</title>
        <authorList>
            <person name="Kim M."/>
        </authorList>
    </citation>
    <scope>NUCLEOTIDE SEQUENCE [LARGE SCALE GENOMIC DNA]</scope>
    <source>
        <strain evidence="9 10">PMF1</strain>
    </source>
</reference>
<dbReference type="EMBL" id="CP035945">
    <property type="protein sequence ID" value="QBE98040.1"/>
    <property type="molecule type" value="Genomic_DNA"/>
</dbReference>
<evidence type="ECO:0000256" key="5">
    <source>
        <dbReference type="ARBA" id="ARBA00022989"/>
    </source>
</evidence>
<dbReference type="PIRSF" id="PIRSF500217">
    <property type="entry name" value="AlgI"/>
    <property type="match status" value="1"/>
</dbReference>
<keyword evidence="5 8" id="KW-1133">Transmembrane helix</keyword>
<dbReference type="GO" id="GO:0016746">
    <property type="term" value="F:acyltransferase activity"/>
    <property type="evidence" value="ECO:0007669"/>
    <property type="project" value="UniProtKB-KW"/>
</dbReference>
<dbReference type="InterPro" id="IPR028362">
    <property type="entry name" value="AlgI"/>
</dbReference>
<evidence type="ECO:0000256" key="8">
    <source>
        <dbReference type="SAM" id="Phobius"/>
    </source>
</evidence>